<keyword evidence="4" id="KW-1185">Reference proteome</keyword>
<accession>A0A5C9A430</accession>
<organism evidence="3 4">
    <name type="scientific">Parahaliea maris</name>
    <dbReference type="NCBI Taxonomy" id="2716870"/>
    <lineage>
        <taxon>Bacteria</taxon>
        <taxon>Pseudomonadati</taxon>
        <taxon>Pseudomonadota</taxon>
        <taxon>Gammaproteobacteria</taxon>
        <taxon>Cellvibrionales</taxon>
        <taxon>Halieaceae</taxon>
        <taxon>Parahaliea</taxon>
    </lineage>
</organism>
<dbReference type="InterPro" id="IPR025877">
    <property type="entry name" value="MobA-like_NTP_Trfase"/>
</dbReference>
<dbReference type="Gene3D" id="3.90.550.10">
    <property type="entry name" value="Spore Coat Polysaccharide Biosynthesis Protein SpsA, Chain A"/>
    <property type="match status" value="1"/>
</dbReference>
<dbReference type="Proteomes" id="UP000321039">
    <property type="component" value="Unassembled WGS sequence"/>
</dbReference>
<evidence type="ECO:0000256" key="1">
    <source>
        <dbReference type="ARBA" id="ARBA00022842"/>
    </source>
</evidence>
<evidence type="ECO:0000313" key="4">
    <source>
        <dbReference type="Proteomes" id="UP000321039"/>
    </source>
</evidence>
<protein>
    <submittedName>
        <fullName evidence="3">NTP transferase domain-containing protein</fullName>
    </submittedName>
</protein>
<name>A0A5C9A430_9GAMM</name>
<sequence length="312" mass="34923">MEVSAVVSPVDAIVLAGDRGAARAVAGVTNKALLALGGHSLLQRVLLALGQVAHIRSITVVGPEAQLADTVANTPLATPVLLLEQEDTAYQNFWKAFTRLTQGSGENPDRQVLVLGADMPLISRAEIDEFLARCAERPLDYCVGMSAEQALQRFYPRDGRPGIHMRYLHLAEASLRLNNLHLVRPLRVENRAYIEDIYGFRYQRDFRNMLRTARDLLSQQGIGWRALYLYLMLQLAEVGHQLGWKALWRFARRKVRQEEVEGIASAVLRTRAGIVETTLGGCAIDVDNDRDYAVLQERWEEFSRPPPLPGEN</sequence>
<proteinExistence type="predicted"/>
<dbReference type="InterPro" id="IPR029044">
    <property type="entry name" value="Nucleotide-diphossugar_trans"/>
</dbReference>
<evidence type="ECO:0000259" key="2">
    <source>
        <dbReference type="Pfam" id="PF12804"/>
    </source>
</evidence>
<keyword evidence="3" id="KW-0808">Transferase</keyword>
<reference evidence="3 4" key="1">
    <citation type="submission" date="2019-08" db="EMBL/GenBank/DDBJ databases">
        <title>Parahaliea maris sp. nov., isolated from the surface seawater.</title>
        <authorList>
            <person name="Liu Y."/>
        </authorList>
    </citation>
    <scope>NUCLEOTIDE SEQUENCE [LARGE SCALE GENOMIC DNA]</scope>
    <source>
        <strain evidence="3 4">HSLHS9</strain>
    </source>
</reference>
<dbReference type="AlphaFoldDB" id="A0A5C9A430"/>
<evidence type="ECO:0000313" key="3">
    <source>
        <dbReference type="EMBL" id="TXS95476.1"/>
    </source>
</evidence>
<dbReference type="SUPFAM" id="SSF53448">
    <property type="entry name" value="Nucleotide-diphospho-sugar transferases"/>
    <property type="match status" value="1"/>
</dbReference>
<keyword evidence="1" id="KW-0460">Magnesium</keyword>
<gene>
    <name evidence="3" type="ORF">FV139_06205</name>
</gene>
<dbReference type="GO" id="GO:0016779">
    <property type="term" value="F:nucleotidyltransferase activity"/>
    <property type="evidence" value="ECO:0007669"/>
    <property type="project" value="UniProtKB-ARBA"/>
</dbReference>
<dbReference type="EMBL" id="VRZA01000002">
    <property type="protein sequence ID" value="TXS95476.1"/>
    <property type="molecule type" value="Genomic_DNA"/>
</dbReference>
<dbReference type="Pfam" id="PF12804">
    <property type="entry name" value="NTP_transf_3"/>
    <property type="match status" value="1"/>
</dbReference>
<comment type="caution">
    <text evidence="3">The sequence shown here is derived from an EMBL/GenBank/DDBJ whole genome shotgun (WGS) entry which is preliminary data.</text>
</comment>
<feature type="domain" description="MobA-like NTP transferase" evidence="2">
    <location>
        <begin position="12"/>
        <end position="150"/>
    </location>
</feature>